<reference evidence="1" key="1">
    <citation type="submission" date="2023-04" db="EMBL/GenBank/DDBJ databases">
        <title>A chromosome-level genome assembly of the parasitoid wasp Eretmocerus hayati.</title>
        <authorList>
            <person name="Zhong Y."/>
            <person name="Liu S."/>
            <person name="Liu Y."/>
        </authorList>
    </citation>
    <scope>NUCLEOTIDE SEQUENCE</scope>
    <source>
        <strain evidence="1">ZJU_SS_LIU_2023</strain>
    </source>
</reference>
<evidence type="ECO:0000313" key="1">
    <source>
        <dbReference type="EMBL" id="KAJ8680348.1"/>
    </source>
</evidence>
<proteinExistence type="predicted"/>
<keyword evidence="2" id="KW-1185">Reference proteome</keyword>
<gene>
    <name evidence="1" type="ORF">QAD02_016135</name>
</gene>
<dbReference type="Proteomes" id="UP001239111">
    <property type="component" value="Chromosome 2"/>
</dbReference>
<sequence length="1637" mass="189796">MFKKFKDKLAEEMKQSPARLQAGMQQLAQAVGSPSLSSGSAQDLSSSRDNFSLTDEIDDTPRNSPGKHGFQTVELTPPSVNSSSSRRSSLSSNVSEASFLFPVYESPGSIYHLQPDIDQSANELDEKISPQLDQVSKEQLYAAYSKARTKYDKYRERFTDLANHYRDVERAKSKLESLLVETQDKALRRISDLKEQCQLEQQAKAHLEDALRNDLEEKDHVINSLKTKIKLLQEKGLSTEALDGIETAEIYNGNKVDEYDANSAHDTATQESGEAPRLSTENVQLKDKLQKLESLVEKYKDMLKRNKDKVLEITNEKTTLERDYDHLQKSSKGKLQDVERDLRDARDKYIKLKDELEVLKKREEESAISLAENKLSIHRELEHKEEQIKQLQSDLKQARESEMGSQKIVNLLKQEVDKMKLIAEQNAKANQELLKSKSDAVKQLQNEMQQKLLELEKKMGSKYHEEVKKNEELLSKLQAFENVSHSSHNETGSTLDLPKELQEKLRLLEDLKNREEEYKRNLNLQKMDNSNLKEELEKTRSCLESAKNDSILSSNEVHKNFEEKVAHLENLLEQKDQVCSELTSQVEKFTQAMEEMKSKLKKQDEKLRILKNQASDEQSAGLQEELDNKDLEILGLSSEIKSYSKTISDLKKEIASHVSYRKNINKYLKACRKTLKNLKEEHISLKSHITDRISDGKRAISELAAQANTSCSCINQSYISLQTKVADSTEKTKVLEKSMKHSEESKFELEKILDEKVMLEKQLKSKCDEVEELKIRFNELEELRSKNQELIQQVEHLTLQLKDSNILCNEKEKLLHEVRSEKENILKNASLEAKKNDIVLSELKSQLSEKVSIVENYNNLLNKYEESVNTVTALKSENEDRNKLLEKIQTLNTQLESLQEELNHKITESEEMNKKLVEFDRQSSETQSERNNDKKLLQEHQKRISSLTEELETLKSTHRGAIEELNKTKDLLLQEQESNNNLSKKLENLEIELEKTLYAKNNLESNFEKLQLHLRDIQIEKDNAIKKQAEEIEEAMKSNSKLESDIAILEASKSDLIRLQSENHSLSIDLNELKILCDTQEKENETLKQKQDDALKANDELTQSQSRLIQKLQSLEKDHQSLATEKSNLLQEVENFRNQVEDANSRIEMVNNELDNMNQFKSRIIELETELMKASTNDEHILNLEATKQELTKHNEILTTQVKSLQDELSRLRENHTNDLDREVGEYKKKICDLQSNLSAKDEELKIIELDNVQRLQSLKLQLDERIDEIDSQKAKIIELMSSKEDMEQKLNLQISGCQKQIENIEVQLLNKESELSNWKGKYSKLEKDLEMSLSNRSTDEQMATNLESIVNEKREAESKLKEILVTSQAKEDQMQLLMNDLRVEVQNVRDQMKQNEEEHNLRLKQIVKEFQAQLSDKERELQAALDRRFDDQQNHESDTVLEYREQLKDFQVELTRKSEEIEKLKSEKQIKVDELTKTIDQIKLDHKKRIQELDTRWKAIVEQKTAQLDNRHQNEVVRLTNEWQSEKKELENTTKVAMATVQSNTGSFHTLQQTLTSQKQELTELRKLVKMRQDSVEDSTEIEYLRNILYKYMMGKETMVLARVIAAVVKFDQEQTATILKKEEDKLSLLGSLGLT</sequence>
<evidence type="ECO:0000313" key="2">
    <source>
        <dbReference type="Proteomes" id="UP001239111"/>
    </source>
</evidence>
<comment type="caution">
    <text evidence="1">The sequence shown here is derived from an EMBL/GenBank/DDBJ whole genome shotgun (WGS) entry which is preliminary data.</text>
</comment>
<name>A0ACC2PA83_9HYME</name>
<accession>A0ACC2PA83</accession>
<protein>
    <submittedName>
        <fullName evidence="1">Uncharacterized protein</fullName>
    </submittedName>
</protein>
<dbReference type="EMBL" id="CM056742">
    <property type="protein sequence ID" value="KAJ8680348.1"/>
    <property type="molecule type" value="Genomic_DNA"/>
</dbReference>
<organism evidence="1 2">
    <name type="scientific">Eretmocerus hayati</name>
    <dbReference type="NCBI Taxonomy" id="131215"/>
    <lineage>
        <taxon>Eukaryota</taxon>
        <taxon>Metazoa</taxon>
        <taxon>Ecdysozoa</taxon>
        <taxon>Arthropoda</taxon>
        <taxon>Hexapoda</taxon>
        <taxon>Insecta</taxon>
        <taxon>Pterygota</taxon>
        <taxon>Neoptera</taxon>
        <taxon>Endopterygota</taxon>
        <taxon>Hymenoptera</taxon>
        <taxon>Apocrita</taxon>
        <taxon>Proctotrupomorpha</taxon>
        <taxon>Chalcidoidea</taxon>
        <taxon>Aphelinidae</taxon>
        <taxon>Aphelininae</taxon>
        <taxon>Eretmocerus</taxon>
    </lineage>
</organism>